<organism evidence="1 2">
    <name type="scientific">Persea americana</name>
    <name type="common">Avocado</name>
    <dbReference type="NCBI Taxonomy" id="3435"/>
    <lineage>
        <taxon>Eukaryota</taxon>
        <taxon>Viridiplantae</taxon>
        <taxon>Streptophyta</taxon>
        <taxon>Embryophyta</taxon>
        <taxon>Tracheophyta</taxon>
        <taxon>Spermatophyta</taxon>
        <taxon>Magnoliopsida</taxon>
        <taxon>Magnoliidae</taxon>
        <taxon>Laurales</taxon>
        <taxon>Lauraceae</taxon>
        <taxon>Persea</taxon>
    </lineage>
</organism>
<dbReference type="Proteomes" id="UP001234297">
    <property type="component" value="Chromosome 5"/>
</dbReference>
<proteinExistence type="predicted"/>
<comment type="caution">
    <text evidence="1">The sequence shown here is derived from an EMBL/GenBank/DDBJ whole genome shotgun (WGS) entry which is preliminary data.</text>
</comment>
<gene>
    <name evidence="1" type="ORF">MRB53_016201</name>
</gene>
<evidence type="ECO:0000313" key="1">
    <source>
        <dbReference type="EMBL" id="KAJ8639507.1"/>
    </source>
</evidence>
<keyword evidence="2" id="KW-1185">Reference proteome</keyword>
<dbReference type="EMBL" id="CM056813">
    <property type="protein sequence ID" value="KAJ8639507.1"/>
    <property type="molecule type" value="Genomic_DNA"/>
</dbReference>
<reference evidence="1 2" key="1">
    <citation type="journal article" date="2022" name="Hortic Res">
        <title>A haplotype resolved chromosomal level avocado genome allows analysis of novel avocado genes.</title>
        <authorList>
            <person name="Nath O."/>
            <person name="Fletcher S.J."/>
            <person name="Hayward A."/>
            <person name="Shaw L.M."/>
            <person name="Masouleh A.K."/>
            <person name="Furtado A."/>
            <person name="Henry R.J."/>
            <person name="Mitter N."/>
        </authorList>
    </citation>
    <scope>NUCLEOTIDE SEQUENCE [LARGE SCALE GENOMIC DNA]</scope>
    <source>
        <strain evidence="2">cv. Hass</strain>
    </source>
</reference>
<sequence length="99" mass="11286">MSDGGIALDPPRERDERWGIALDPPREREMSDGLGMGRKRGLRGAAAARRCCEGLLDPSERERDERWGGDVEMKTLGGERNERIFPTFHLQSFWRALKC</sequence>
<protein>
    <submittedName>
        <fullName evidence="1">Uncharacterized protein</fullName>
    </submittedName>
</protein>
<evidence type="ECO:0000313" key="2">
    <source>
        <dbReference type="Proteomes" id="UP001234297"/>
    </source>
</evidence>
<name>A0ACC2M188_PERAE</name>
<accession>A0ACC2M188</accession>